<dbReference type="InterPro" id="IPR010056">
    <property type="entry name" value="Phage_rep_org__N"/>
</dbReference>
<dbReference type="EMBL" id="RLIH01000007">
    <property type="protein sequence ID" value="RVU54655.1"/>
    <property type="molecule type" value="Genomic_DNA"/>
</dbReference>
<reference evidence="2 3" key="1">
    <citation type="submission" date="2018-11" db="EMBL/GenBank/DDBJ databases">
        <title>Genome sequencing and assembly of Anaerosphaera sp. nov., GS7-6-2.</title>
        <authorList>
            <person name="Rettenmaier R."/>
            <person name="Liebl W."/>
            <person name="Zverlov V."/>
        </authorList>
    </citation>
    <scope>NUCLEOTIDE SEQUENCE [LARGE SCALE GENOMIC DNA]</scope>
    <source>
        <strain evidence="2 3">GS7-6-2</strain>
    </source>
</reference>
<comment type="caution">
    <text evidence="2">The sequence shown here is derived from an EMBL/GenBank/DDBJ whole genome shotgun (WGS) entry which is preliminary data.</text>
</comment>
<evidence type="ECO:0000313" key="2">
    <source>
        <dbReference type="EMBL" id="RVU54655.1"/>
    </source>
</evidence>
<sequence>MEVKVAKRYYWLKLKEDFFKQNEIKRLRKIAGGDTYTIVYLKLLLLSLKDEGKIYFDCVGDSFIDELALELDEKEDDIQVTVNYLLQKNLMSIVEDDEYYLNEIPTMIGSESESAERVRRHREKQQALQCNSDELHCNNDVTQSKSKESELNIELNKDINNRVIELKEKENLFTPVYSDSSYKEYEEETINHLTNVWNEYIPFIFKGASYLNKDDKNKIIKLVEKYTLHVIEEAIKKVSSIDYYMGKEPNRNGNTFKISFIWFIENFYEIYLRINL</sequence>
<dbReference type="OrthoDB" id="9788567at2"/>
<dbReference type="Pfam" id="PF09681">
    <property type="entry name" value="Phage_rep_org_N"/>
    <property type="match status" value="1"/>
</dbReference>
<dbReference type="NCBIfam" id="TIGR01714">
    <property type="entry name" value="phage_rep_org_N"/>
    <property type="match status" value="1"/>
</dbReference>
<accession>A0A437S6L5</accession>
<gene>
    <name evidence="2" type="ORF">EF514_06005</name>
</gene>
<organism evidence="2 3">
    <name type="scientific">Anaerosphaera multitolerans</name>
    <dbReference type="NCBI Taxonomy" id="2487351"/>
    <lineage>
        <taxon>Bacteria</taxon>
        <taxon>Bacillati</taxon>
        <taxon>Bacillota</taxon>
        <taxon>Tissierellia</taxon>
        <taxon>Tissierellales</taxon>
        <taxon>Peptoniphilaceae</taxon>
        <taxon>Anaerosphaera</taxon>
    </lineage>
</organism>
<evidence type="ECO:0000313" key="3">
    <source>
        <dbReference type="Proteomes" id="UP000288812"/>
    </source>
</evidence>
<dbReference type="Proteomes" id="UP000288812">
    <property type="component" value="Unassembled WGS sequence"/>
</dbReference>
<feature type="domain" description="Phage replisome organiser N-terminal" evidence="1">
    <location>
        <begin position="11"/>
        <end position="126"/>
    </location>
</feature>
<evidence type="ECO:0000259" key="1">
    <source>
        <dbReference type="Pfam" id="PF09681"/>
    </source>
</evidence>
<proteinExistence type="predicted"/>
<dbReference type="AlphaFoldDB" id="A0A437S6L5"/>
<protein>
    <submittedName>
        <fullName evidence="2">Replisome organizer</fullName>
    </submittedName>
</protein>
<name>A0A437S6L5_9FIRM</name>
<keyword evidence="3" id="KW-1185">Reference proteome</keyword>